<dbReference type="Gene3D" id="3.50.50.60">
    <property type="entry name" value="FAD/NAD(P)-binding domain"/>
    <property type="match status" value="1"/>
</dbReference>
<dbReference type="Gene3D" id="3.30.70.1990">
    <property type="match status" value="1"/>
</dbReference>
<keyword evidence="3" id="KW-1185">Reference proteome</keyword>
<evidence type="ECO:0000256" key="1">
    <source>
        <dbReference type="SAM" id="SignalP"/>
    </source>
</evidence>
<reference evidence="2" key="1">
    <citation type="submission" date="2023-06" db="EMBL/GenBank/DDBJ databases">
        <title>Conoideocrella luteorostrata (Hypocreales: Clavicipitaceae), a potential biocontrol fungus for elongate hemlock scale in United States Christmas tree production areas.</title>
        <authorList>
            <person name="Barrett H."/>
            <person name="Lovett B."/>
            <person name="Macias A.M."/>
            <person name="Stajich J.E."/>
            <person name="Kasson M.T."/>
        </authorList>
    </citation>
    <scope>NUCLEOTIDE SEQUENCE</scope>
    <source>
        <strain evidence="2">ARSEF 14590</strain>
    </source>
</reference>
<dbReference type="Gene3D" id="1.10.405.20">
    <property type="match status" value="1"/>
</dbReference>
<gene>
    <name evidence="2" type="ORF">QQS21_004126</name>
</gene>
<evidence type="ECO:0008006" key="4">
    <source>
        <dbReference type="Google" id="ProtNLM"/>
    </source>
</evidence>
<accession>A0AAJ0CS17</accession>
<dbReference type="Proteomes" id="UP001251528">
    <property type="component" value="Unassembled WGS sequence"/>
</dbReference>
<dbReference type="InterPro" id="IPR036188">
    <property type="entry name" value="FAD/NAD-bd_sf"/>
</dbReference>
<protein>
    <recommendedName>
        <fullName evidence="4">FAD dependent oxidoreductase</fullName>
    </recommendedName>
</protein>
<keyword evidence="1" id="KW-0732">Signal</keyword>
<dbReference type="AlphaFoldDB" id="A0AAJ0CS17"/>
<proteinExistence type="predicted"/>
<comment type="caution">
    <text evidence="2">The sequence shown here is derived from an EMBL/GenBank/DDBJ whole genome shotgun (WGS) entry which is preliminary data.</text>
</comment>
<evidence type="ECO:0000313" key="3">
    <source>
        <dbReference type="Proteomes" id="UP001251528"/>
    </source>
</evidence>
<dbReference type="Pfam" id="PF13450">
    <property type="entry name" value="NAD_binding_8"/>
    <property type="match status" value="1"/>
</dbReference>
<dbReference type="EMBL" id="JASWJB010000059">
    <property type="protein sequence ID" value="KAK2603653.1"/>
    <property type="molecule type" value="Genomic_DNA"/>
</dbReference>
<feature type="chain" id="PRO_5042589255" description="FAD dependent oxidoreductase" evidence="1">
    <location>
        <begin position="21"/>
        <end position="474"/>
    </location>
</feature>
<evidence type="ECO:0000313" key="2">
    <source>
        <dbReference type="EMBL" id="KAK2603653.1"/>
    </source>
</evidence>
<dbReference type="SUPFAM" id="SSF51905">
    <property type="entry name" value="FAD/NAD(P)-binding domain"/>
    <property type="match status" value="1"/>
</dbReference>
<organism evidence="2 3">
    <name type="scientific">Conoideocrella luteorostrata</name>
    <dbReference type="NCBI Taxonomy" id="1105319"/>
    <lineage>
        <taxon>Eukaryota</taxon>
        <taxon>Fungi</taxon>
        <taxon>Dikarya</taxon>
        <taxon>Ascomycota</taxon>
        <taxon>Pezizomycotina</taxon>
        <taxon>Sordariomycetes</taxon>
        <taxon>Hypocreomycetidae</taxon>
        <taxon>Hypocreales</taxon>
        <taxon>Clavicipitaceae</taxon>
        <taxon>Conoideocrella</taxon>
    </lineage>
</organism>
<feature type="signal peptide" evidence="1">
    <location>
        <begin position="1"/>
        <end position="20"/>
    </location>
</feature>
<sequence>MRLLTCACLWANLACLVSHALPEEQPIEVDVAIVGGGATGAYAAVRLREDYKKSVLVIEKTKRLGGHVHAYYPTKGHPVNYGVQAYLNRETTKAFFKRFNLNLIEPDLGSYIDLILLTKNVDFNTGRSVFVHYGPVDIVGVPVDLIRYLDFAIKYQPFFENGYFHHGDVPEDLLLPFGKFLAKYDLQGALGILRNLLWLSDAVNTPTWTVMAVVGAPQIAAFGLGLTGPSFTWPETRSSETLFDRVLNLLSRNVLLESTVIASKRTDRGVTLTVQTPSGRKTVKAKKLLIAATPSPENVGPWDLSNTEKELFSKFSWETLFVGVVNNTGLHPSVTGIRNAPENPADFFLPQGDFTDAYTRAGSDEMPDLWTARVIGRTGLTDNQARNLILQPFKKMKEAGTFKIAAPSLVEFASHGSTVPKVSAADLKAGFYNRLYALQGQRSTFWTGLTWAPDYTPILWDFTEKLFPEILKGL</sequence>
<name>A0AAJ0CS17_9HYPO</name>